<dbReference type="STRING" id="332977.SAMN05421740_106177"/>
<reference evidence="2" key="1">
    <citation type="submission" date="2016-10" db="EMBL/GenBank/DDBJ databases">
        <authorList>
            <person name="Varghese N."/>
            <person name="Submissions S."/>
        </authorList>
    </citation>
    <scope>NUCLEOTIDE SEQUENCE [LARGE SCALE GENOMIC DNA]</scope>
    <source>
        <strain evidence="2">Jip14</strain>
    </source>
</reference>
<organism evidence="1 2">
    <name type="scientific">Parapedobacter koreensis</name>
    <dbReference type="NCBI Taxonomy" id="332977"/>
    <lineage>
        <taxon>Bacteria</taxon>
        <taxon>Pseudomonadati</taxon>
        <taxon>Bacteroidota</taxon>
        <taxon>Sphingobacteriia</taxon>
        <taxon>Sphingobacteriales</taxon>
        <taxon>Sphingobacteriaceae</taxon>
        <taxon>Parapedobacter</taxon>
    </lineage>
</organism>
<dbReference type="RefSeq" id="WP_090606753.1">
    <property type="nucleotide sequence ID" value="NZ_FNZR01000006.1"/>
</dbReference>
<dbReference type="OrthoDB" id="799905at2"/>
<dbReference type="Proteomes" id="UP000198916">
    <property type="component" value="Unassembled WGS sequence"/>
</dbReference>
<accession>A0A1H7R0E3</accession>
<evidence type="ECO:0000313" key="2">
    <source>
        <dbReference type="Proteomes" id="UP000198916"/>
    </source>
</evidence>
<dbReference type="AlphaFoldDB" id="A0A1H7R0E3"/>
<dbReference type="EMBL" id="FNZR01000006">
    <property type="protein sequence ID" value="SEL53027.1"/>
    <property type="molecule type" value="Genomic_DNA"/>
</dbReference>
<proteinExistence type="predicted"/>
<protein>
    <submittedName>
        <fullName evidence="1">Uncharacterized protein</fullName>
    </submittedName>
</protein>
<evidence type="ECO:0000313" key="1">
    <source>
        <dbReference type="EMBL" id="SEL53027.1"/>
    </source>
</evidence>
<name>A0A1H7R0E3_9SPHI</name>
<gene>
    <name evidence="1" type="ORF">SAMN05421740_106177</name>
</gene>
<keyword evidence="2" id="KW-1185">Reference proteome</keyword>
<sequence length="68" mass="7674">MMNKTTIDSPSDYMKMFALLAEARASLRETQDVPTTFEHWAAVKQTDLKDLSNFPGLEAHLFSLLALD</sequence>